<gene>
    <name evidence="1" type="ORF">H4S07_002635</name>
</gene>
<sequence>LNLSNFSFDYIEEHYLGACRIGSNYRMLNYLGYPTHRLAKDIAIFICDQAVYSGKALEVMSRAPYSGCAFPLARKISFYFVDEAMDVDENGRGFEANIGAFVERIKHMAPLVSEIRVQANNLNACAVFNRYFSDLASRLYRPAHRIDYAHVLDNGDPILLQLDMICNLTHISYTSKLRRDDAYQFMQLAWKTALTLQSLVVDCKHDIDFNNLVQDADGNYVTYPRLLTLKLWTAFCVGQKRPLCIEFDVELVYSGKALKILSNAPYEGFVFPLVHTLEFELTSVLKDRFSLELEDDGTGDHDDNDSDWESESDNSNASRKLCVCPQDTAANIAAFAQRVKQMAPTVSEVNISPHGKADRLFQCDNHHILHLAEELFGIVEKHTVISYDSAHLVIHLNTEPIRDLVRIQYMMDVDATDVTPLIRRSTQTLQFLDIDVHDADASDIFSDPDGGGYLEFPSTHALKISTLHDYKPSKTTVFKGIVPFP</sequence>
<keyword evidence="2" id="KW-1185">Reference proteome</keyword>
<protein>
    <submittedName>
        <fullName evidence="1">Uncharacterized protein</fullName>
    </submittedName>
</protein>
<dbReference type="Proteomes" id="UP001140096">
    <property type="component" value="Unassembled WGS sequence"/>
</dbReference>
<comment type="caution">
    <text evidence="1">The sequence shown here is derived from an EMBL/GenBank/DDBJ whole genome shotgun (WGS) entry which is preliminary data.</text>
</comment>
<evidence type="ECO:0000313" key="1">
    <source>
        <dbReference type="EMBL" id="KAJ2810505.1"/>
    </source>
</evidence>
<reference evidence="1" key="1">
    <citation type="submission" date="2022-07" db="EMBL/GenBank/DDBJ databases">
        <title>Phylogenomic reconstructions and comparative analyses of Kickxellomycotina fungi.</title>
        <authorList>
            <person name="Reynolds N.K."/>
            <person name="Stajich J.E."/>
            <person name="Barry K."/>
            <person name="Grigoriev I.V."/>
            <person name="Crous P."/>
            <person name="Smith M.E."/>
        </authorList>
    </citation>
    <scope>NUCLEOTIDE SEQUENCE</scope>
    <source>
        <strain evidence="1">CBS 102833</strain>
    </source>
</reference>
<proteinExistence type="predicted"/>
<evidence type="ECO:0000313" key="2">
    <source>
        <dbReference type="Proteomes" id="UP001140096"/>
    </source>
</evidence>
<name>A0ACC1LL26_9FUNG</name>
<dbReference type="EMBL" id="JANBUP010000692">
    <property type="protein sequence ID" value="KAJ2810505.1"/>
    <property type="molecule type" value="Genomic_DNA"/>
</dbReference>
<accession>A0ACC1LL26</accession>
<feature type="non-terminal residue" evidence="1">
    <location>
        <position position="1"/>
    </location>
</feature>
<organism evidence="1 2">
    <name type="scientific">Coemansia furcata</name>
    <dbReference type="NCBI Taxonomy" id="417177"/>
    <lineage>
        <taxon>Eukaryota</taxon>
        <taxon>Fungi</taxon>
        <taxon>Fungi incertae sedis</taxon>
        <taxon>Zoopagomycota</taxon>
        <taxon>Kickxellomycotina</taxon>
        <taxon>Kickxellomycetes</taxon>
        <taxon>Kickxellales</taxon>
        <taxon>Kickxellaceae</taxon>
        <taxon>Coemansia</taxon>
    </lineage>
</organism>